<dbReference type="EMBL" id="JBCEZU010000145">
    <property type="protein sequence ID" value="KAK9524466.1"/>
    <property type="molecule type" value="Genomic_DNA"/>
</dbReference>
<sequence length="74" mass="8088">MYKNKVLPGYLVSPTPNLAELNNKPNVSIATSIEQDITHQLSQHLHPAAPPVQVQGQIPERQASLNGPDEKPQV</sequence>
<dbReference type="AlphaFoldDB" id="A0AAW1EP23"/>
<evidence type="ECO:0000256" key="1">
    <source>
        <dbReference type="SAM" id="MobiDB-lite"/>
    </source>
</evidence>
<accession>A0AAW1EP23</accession>
<protein>
    <submittedName>
        <fullName evidence="2">Uncharacterized protein</fullName>
    </submittedName>
</protein>
<evidence type="ECO:0000313" key="3">
    <source>
        <dbReference type="Proteomes" id="UP001488805"/>
    </source>
</evidence>
<gene>
    <name evidence="2" type="ORF">VZT92_016859</name>
</gene>
<keyword evidence="3" id="KW-1185">Reference proteome</keyword>
<feature type="region of interest" description="Disordered" evidence="1">
    <location>
        <begin position="42"/>
        <end position="74"/>
    </location>
</feature>
<evidence type="ECO:0000313" key="2">
    <source>
        <dbReference type="EMBL" id="KAK9524466.1"/>
    </source>
</evidence>
<dbReference type="Proteomes" id="UP001488805">
    <property type="component" value="Unassembled WGS sequence"/>
</dbReference>
<reference evidence="2 3" key="1">
    <citation type="journal article" date="2024" name="Genome Biol. Evol.">
        <title>Chromosome-level genome assembly of the viviparous eelpout Zoarces viviparus.</title>
        <authorList>
            <person name="Fuhrmann N."/>
            <person name="Brasseur M.V."/>
            <person name="Bakowski C.E."/>
            <person name="Podsiadlowski L."/>
            <person name="Prost S."/>
            <person name="Krehenwinkel H."/>
            <person name="Mayer C."/>
        </authorList>
    </citation>
    <scope>NUCLEOTIDE SEQUENCE [LARGE SCALE GENOMIC DNA]</scope>
    <source>
        <strain evidence="2">NO-MEL_2022_Ind0_liver</strain>
    </source>
</reference>
<organism evidence="2 3">
    <name type="scientific">Zoarces viviparus</name>
    <name type="common">Viviparous eelpout</name>
    <name type="synonym">Blennius viviparus</name>
    <dbReference type="NCBI Taxonomy" id="48416"/>
    <lineage>
        <taxon>Eukaryota</taxon>
        <taxon>Metazoa</taxon>
        <taxon>Chordata</taxon>
        <taxon>Craniata</taxon>
        <taxon>Vertebrata</taxon>
        <taxon>Euteleostomi</taxon>
        <taxon>Actinopterygii</taxon>
        <taxon>Neopterygii</taxon>
        <taxon>Teleostei</taxon>
        <taxon>Neoteleostei</taxon>
        <taxon>Acanthomorphata</taxon>
        <taxon>Eupercaria</taxon>
        <taxon>Perciformes</taxon>
        <taxon>Cottioidei</taxon>
        <taxon>Zoarcales</taxon>
        <taxon>Zoarcidae</taxon>
        <taxon>Zoarcinae</taxon>
        <taxon>Zoarces</taxon>
    </lineage>
</organism>
<comment type="caution">
    <text evidence="2">The sequence shown here is derived from an EMBL/GenBank/DDBJ whole genome shotgun (WGS) entry which is preliminary data.</text>
</comment>
<name>A0AAW1EP23_ZOAVI</name>
<proteinExistence type="predicted"/>